<feature type="compositionally biased region" description="Low complexity" evidence="1">
    <location>
        <begin position="133"/>
        <end position="144"/>
    </location>
</feature>
<dbReference type="KEGG" id="adl:AURDEDRAFT_177083"/>
<evidence type="ECO:0000313" key="3">
    <source>
        <dbReference type="Proteomes" id="UP000006514"/>
    </source>
</evidence>
<organism evidence="2 3">
    <name type="scientific">Auricularia subglabra (strain TFB-10046 / SS5)</name>
    <name type="common">White-rot fungus</name>
    <name type="synonym">Auricularia delicata (strain TFB10046)</name>
    <dbReference type="NCBI Taxonomy" id="717982"/>
    <lineage>
        <taxon>Eukaryota</taxon>
        <taxon>Fungi</taxon>
        <taxon>Dikarya</taxon>
        <taxon>Basidiomycota</taxon>
        <taxon>Agaricomycotina</taxon>
        <taxon>Agaricomycetes</taxon>
        <taxon>Auriculariales</taxon>
        <taxon>Auriculariaceae</taxon>
        <taxon>Auricularia</taxon>
    </lineage>
</organism>
<dbReference type="eggNOG" id="KOG0800">
    <property type="taxonomic scope" value="Eukaryota"/>
</dbReference>
<keyword evidence="3" id="KW-1185">Reference proteome</keyword>
<feature type="region of interest" description="Disordered" evidence="1">
    <location>
        <begin position="121"/>
        <end position="144"/>
    </location>
</feature>
<dbReference type="AlphaFoldDB" id="J0D514"/>
<sequence length="284" mass="29875">MDGPALQLNRAKKSIPPSAVATPALNARPPRSAVPAVEYAQPPVVRFAWPPAVDIPPTPFAAASPAAIPQQELSTVLRESNELSARNDHTLDRTRSSVRELREIPICEATSVLLATVQSAQRPPADGIPEHSAASPAPANDAAPARTVPLTHPVSSAEYREALLARTSVSIPASGAVSTTAAAGASTTSFTLPTSPAEYRDMELDALRAERATVENQLQAARRMQQGLLKRLQVQHNLLAARSAAFAHAPRTHAVPIHAGESPRACTTAIRPHPPTPTLCPPAA</sequence>
<dbReference type="Proteomes" id="UP000006514">
    <property type="component" value="Unassembled WGS sequence"/>
</dbReference>
<evidence type="ECO:0000256" key="1">
    <source>
        <dbReference type="SAM" id="MobiDB-lite"/>
    </source>
</evidence>
<gene>
    <name evidence="2" type="ORF">AURDEDRAFT_177083</name>
</gene>
<dbReference type="InParanoid" id="J0D514"/>
<feature type="region of interest" description="Disordered" evidence="1">
    <location>
        <begin position="1"/>
        <end position="31"/>
    </location>
</feature>
<evidence type="ECO:0000313" key="2">
    <source>
        <dbReference type="EMBL" id="EJD33849.1"/>
    </source>
</evidence>
<name>J0D514_AURST</name>
<proteinExistence type="predicted"/>
<reference evidence="3" key="1">
    <citation type="journal article" date="2012" name="Science">
        <title>The Paleozoic origin of enzymatic lignin decomposition reconstructed from 31 fungal genomes.</title>
        <authorList>
            <person name="Floudas D."/>
            <person name="Binder M."/>
            <person name="Riley R."/>
            <person name="Barry K."/>
            <person name="Blanchette R.A."/>
            <person name="Henrissat B."/>
            <person name="Martinez A.T."/>
            <person name="Otillar R."/>
            <person name="Spatafora J.W."/>
            <person name="Yadav J.S."/>
            <person name="Aerts A."/>
            <person name="Benoit I."/>
            <person name="Boyd A."/>
            <person name="Carlson A."/>
            <person name="Copeland A."/>
            <person name="Coutinho P.M."/>
            <person name="de Vries R.P."/>
            <person name="Ferreira P."/>
            <person name="Findley K."/>
            <person name="Foster B."/>
            <person name="Gaskell J."/>
            <person name="Glotzer D."/>
            <person name="Gorecki P."/>
            <person name="Heitman J."/>
            <person name="Hesse C."/>
            <person name="Hori C."/>
            <person name="Igarashi K."/>
            <person name="Jurgens J.A."/>
            <person name="Kallen N."/>
            <person name="Kersten P."/>
            <person name="Kohler A."/>
            <person name="Kuees U."/>
            <person name="Kumar T.K.A."/>
            <person name="Kuo A."/>
            <person name="LaButti K."/>
            <person name="Larrondo L.F."/>
            <person name="Lindquist E."/>
            <person name="Ling A."/>
            <person name="Lombard V."/>
            <person name="Lucas S."/>
            <person name="Lundell T."/>
            <person name="Martin R."/>
            <person name="McLaughlin D.J."/>
            <person name="Morgenstern I."/>
            <person name="Morin E."/>
            <person name="Murat C."/>
            <person name="Nagy L.G."/>
            <person name="Nolan M."/>
            <person name="Ohm R.A."/>
            <person name="Patyshakuliyeva A."/>
            <person name="Rokas A."/>
            <person name="Ruiz-Duenas F.J."/>
            <person name="Sabat G."/>
            <person name="Salamov A."/>
            <person name="Samejima M."/>
            <person name="Schmutz J."/>
            <person name="Slot J.C."/>
            <person name="St John F."/>
            <person name="Stenlid J."/>
            <person name="Sun H."/>
            <person name="Sun S."/>
            <person name="Syed K."/>
            <person name="Tsang A."/>
            <person name="Wiebenga A."/>
            <person name="Young D."/>
            <person name="Pisabarro A."/>
            <person name="Eastwood D.C."/>
            <person name="Martin F."/>
            <person name="Cullen D."/>
            <person name="Grigoriev I.V."/>
            <person name="Hibbett D.S."/>
        </authorList>
    </citation>
    <scope>NUCLEOTIDE SEQUENCE [LARGE SCALE GENOMIC DNA]</scope>
    <source>
        <strain evidence="3">TFB10046</strain>
    </source>
</reference>
<protein>
    <submittedName>
        <fullName evidence="2">Uncharacterized protein</fullName>
    </submittedName>
</protein>
<accession>J0D514</accession>
<dbReference type="EMBL" id="JH688068">
    <property type="protein sequence ID" value="EJD33849.1"/>
    <property type="molecule type" value="Genomic_DNA"/>
</dbReference>